<keyword evidence="2 8" id="KW-0963">Cytoplasm</keyword>
<dbReference type="EMBL" id="FRXO01000001">
    <property type="protein sequence ID" value="SHO60988.1"/>
    <property type="molecule type" value="Genomic_DNA"/>
</dbReference>
<keyword evidence="5 8" id="KW-0067">ATP-binding</keyword>
<keyword evidence="12" id="KW-1185">Reference proteome</keyword>
<feature type="domain" description="Aminoacyl-tRNA synthetase class I anticodon-binding" evidence="10">
    <location>
        <begin position="385"/>
        <end position="458"/>
    </location>
</feature>
<dbReference type="SUPFAM" id="SSF48163">
    <property type="entry name" value="An anticodon-binding domain of class I aminoacyl-tRNA synthetases"/>
    <property type="match status" value="1"/>
</dbReference>
<proteinExistence type="inferred from homology"/>
<dbReference type="NCBIfam" id="TIGR00464">
    <property type="entry name" value="gltX_bact"/>
    <property type="match status" value="1"/>
</dbReference>
<dbReference type="InterPro" id="IPR045462">
    <property type="entry name" value="aa-tRNA-synth_I_cd-bd"/>
</dbReference>
<dbReference type="PANTHER" id="PTHR43311:SF2">
    <property type="entry name" value="GLUTAMATE--TRNA LIGASE, MITOCHONDRIAL-RELATED"/>
    <property type="match status" value="1"/>
</dbReference>
<gene>
    <name evidence="8" type="primary">gltX</name>
    <name evidence="11" type="ORF">SAMN02745172_00481</name>
</gene>
<evidence type="ECO:0000259" key="10">
    <source>
        <dbReference type="Pfam" id="PF19269"/>
    </source>
</evidence>
<dbReference type="PANTHER" id="PTHR43311">
    <property type="entry name" value="GLUTAMATE--TRNA LIGASE"/>
    <property type="match status" value="1"/>
</dbReference>
<dbReference type="Pfam" id="PF00749">
    <property type="entry name" value="tRNA-synt_1c"/>
    <property type="match status" value="1"/>
</dbReference>
<evidence type="ECO:0000256" key="1">
    <source>
        <dbReference type="ARBA" id="ARBA00007894"/>
    </source>
</evidence>
<evidence type="ECO:0000259" key="9">
    <source>
        <dbReference type="Pfam" id="PF00749"/>
    </source>
</evidence>
<comment type="caution">
    <text evidence="8">Lacks conserved residue(s) required for the propagation of feature annotation.</text>
</comment>
<dbReference type="PROSITE" id="PS00178">
    <property type="entry name" value="AA_TRNA_LIGASE_I"/>
    <property type="match status" value="1"/>
</dbReference>
<dbReference type="GO" id="GO:0006424">
    <property type="term" value="P:glutamyl-tRNA aminoacylation"/>
    <property type="evidence" value="ECO:0007669"/>
    <property type="project" value="UniProtKB-UniRule"/>
</dbReference>
<dbReference type="InterPro" id="IPR014729">
    <property type="entry name" value="Rossmann-like_a/b/a_fold"/>
</dbReference>
<evidence type="ECO:0000256" key="5">
    <source>
        <dbReference type="ARBA" id="ARBA00022840"/>
    </source>
</evidence>
<dbReference type="RefSeq" id="WP_073625575.1">
    <property type="nucleotide sequence ID" value="NZ_FRXO01000001.1"/>
</dbReference>
<dbReference type="EC" id="6.1.1.17" evidence="8"/>
<dbReference type="GO" id="GO:0005737">
    <property type="term" value="C:cytoplasm"/>
    <property type="evidence" value="ECO:0007669"/>
    <property type="project" value="UniProtKB-SubCell"/>
</dbReference>
<reference evidence="11 12" key="1">
    <citation type="submission" date="2016-12" db="EMBL/GenBank/DDBJ databases">
        <authorList>
            <person name="Song W.-J."/>
            <person name="Kurnit D.M."/>
        </authorList>
    </citation>
    <scope>NUCLEOTIDE SEQUENCE [LARGE SCALE GENOMIC DNA]</scope>
    <source>
        <strain evidence="11 12">DSM 19599</strain>
    </source>
</reference>
<feature type="domain" description="Glutamyl/glutaminyl-tRNA synthetase class Ib catalytic" evidence="9">
    <location>
        <begin position="5"/>
        <end position="319"/>
    </location>
</feature>
<evidence type="ECO:0000313" key="12">
    <source>
        <dbReference type="Proteomes" id="UP000186406"/>
    </source>
</evidence>
<comment type="similarity">
    <text evidence="1 8">Belongs to the class-I aminoacyl-tRNA synthetase family. Glutamate--tRNA ligase type 1 subfamily.</text>
</comment>
<sequence>MTPTVRFAPSPTGYLHLGNARTALINYLFARRNGGRFILRLDDTDRERSTAAFADAILEDLAWLGIEPDAVVRQSDRFGRYDQVAEDLRRSGALYDCYETAEELDYRRKRLRARGLPPVYDRAALALTNDDRARLKAEGRSPHWRFLLPDAVAGSAKGTTGADDASVVSWTDLVRGPTSVDLRSLSDPVLVRADGSYLYTLPSVIDDIDLGITHVIRGEDHVTNTAVQIALFQALGGPVPSFGHHNLLVLADGSAMSKRTGTLSLRSLRAEGYEPMAVASLAVLVGTSEAVEAVASLDDLAGRVDLAHISRAPARFDPSDIAGTNAELVHAMDYEAARPRLDTLDADLGPAFWEAIRANLTVVADAEAWRDVVRGPLAKPAGDAQDAAFLAAARDLLPPEPWDAASFRAWTQAVSAATGKRGKALFHPLRVAMTGREDGPELAKLMPLIGFEEMSARLS</sequence>
<dbReference type="OrthoDB" id="9807503at2"/>
<comment type="subunit">
    <text evidence="8">Monomer.</text>
</comment>
<evidence type="ECO:0000313" key="11">
    <source>
        <dbReference type="EMBL" id="SHO60988.1"/>
    </source>
</evidence>
<dbReference type="GO" id="GO:0005524">
    <property type="term" value="F:ATP binding"/>
    <property type="evidence" value="ECO:0007669"/>
    <property type="project" value="UniProtKB-UniRule"/>
</dbReference>
<keyword evidence="4 8" id="KW-0547">Nucleotide-binding</keyword>
<dbReference type="HAMAP" id="MF_00022">
    <property type="entry name" value="Glu_tRNA_synth_type1"/>
    <property type="match status" value="1"/>
</dbReference>
<dbReference type="Gene3D" id="3.40.50.620">
    <property type="entry name" value="HUPs"/>
    <property type="match status" value="1"/>
</dbReference>
<dbReference type="Gene3D" id="1.10.10.350">
    <property type="match status" value="1"/>
</dbReference>
<protein>
    <recommendedName>
        <fullName evidence="8">Glutamate--tRNA ligase</fullName>
        <ecNumber evidence="8">6.1.1.17</ecNumber>
    </recommendedName>
    <alternativeName>
        <fullName evidence="8">Glutamyl-tRNA synthetase</fullName>
        <shortName evidence="8">GluRS</shortName>
    </alternativeName>
</protein>
<feature type="short sequence motif" description="'KMSKS' region" evidence="8">
    <location>
        <begin position="255"/>
        <end position="259"/>
    </location>
</feature>
<dbReference type="Pfam" id="PF19269">
    <property type="entry name" value="Anticodon_2"/>
    <property type="match status" value="1"/>
</dbReference>
<dbReference type="InterPro" id="IPR049940">
    <property type="entry name" value="GluQ/Sye"/>
</dbReference>
<accession>A0A1M7Z7T2</accession>
<dbReference type="InterPro" id="IPR001412">
    <property type="entry name" value="aa-tRNA-synth_I_CS"/>
</dbReference>
<dbReference type="InterPro" id="IPR008925">
    <property type="entry name" value="aa_tRNA-synth_I_cd-bd_sf"/>
</dbReference>
<feature type="short sequence motif" description="'HIGH' region" evidence="8">
    <location>
        <begin position="9"/>
        <end position="19"/>
    </location>
</feature>
<evidence type="ECO:0000256" key="6">
    <source>
        <dbReference type="ARBA" id="ARBA00022917"/>
    </source>
</evidence>
<comment type="function">
    <text evidence="8">Catalyzes the attachment of glutamate to tRNA(Glu) in a two-step reaction: glutamate is first activated by ATP to form Glu-AMP and then transferred to the acceptor end of tRNA(Glu).</text>
</comment>
<dbReference type="Proteomes" id="UP000186406">
    <property type="component" value="Unassembled WGS sequence"/>
</dbReference>
<evidence type="ECO:0000256" key="2">
    <source>
        <dbReference type="ARBA" id="ARBA00022490"/>
    </source>
</evidence>
<keyword evidence="6 8" id="KW-0648">Protein biosynthesis</keyword>
<dbReference type="InterPro" id="IPR020751">
    <property type="entry name" value="aa-tRNA-synth_I_codon-bd_sub2"/>
</dbReference>
<evidence type="ECO:0000256" key="8">
    <source>
        <dbReference type="HAMAP-Rule" id="MF_00022"/>
    </source>
</evidence>
<keyword evidence="7 8" id="KW-0030">Aminoacyl-tRNA synthetase</keyword>
<dbReference type="SUPFAM" id="SSF52374">
    <property type="entry name" value="Nucleotidylyl transferase"/>
    <property type="match status" value="1"/>
</dbReference>
<dbReference type="STRING" id="1123029.SAMN02745172_00481"/>
<comment type="subcellular location">
    <subcellularLocation>
        <location evidence="8">Cytoplasm</location>
    </subcellularLocation>
</comment>
<dbReference type="InterPro" id="IPR020058">
    <property type="entry name" value="Glu/Gln-tRNA-synth_Ib_cat-dom"/>
</dbReference>
<dbReference type="GO" id="GO:0004818">
    <property type="term" value="F:glutamate-tRNA ligase activity"/>
    <property type="evidence" value="ECO:0007669"/>
    <property type="project" value="UniProtKB-UniRule"/>
</dbReference>
<dbReference type="AlphaFoldDB" id="A0A1M7Z7T2"/>
<dbReference type="GO" id="GO:0000049">
    <property type="term" value="F:tRNA binding"/>
    <property type="evidence" value="ECO:0007669"/>
    <property type="project" value="InterPro"/>
</dbReference>
<evidence type="ECO:0000256" key="3">
    <source>
        <dbReference type="ARBA" id="ARBA00022598"/>
    </source>
</evidence>
<evidence type="ECO:0000256" key="7">
    <source>
        <dbReference type="ARBA" id="ARBA00023146"/>
    </source>
</evidence>
<dbReference type="PRINTS" id="PR00987">
    <property type="entry name" value="TRNASYNTHGLU"/>
</dbReference>
<comment type="catalytic activity">
    <reaction evidence="8">
        <text>tRNA(Glu) + L-glutamate + ATP = L-glutamyl-tRNA(Glu) + AMP + diphosphate</text>
        <dbReference type="Rhea" id="RHEA:23540"/>
        <dbReference type="Rhea" id="RHEA-COMP:9663"/>
        <dbReference type="Rhea" id="RHEA-COMP:9680"/>
        <dbReference type="ChEBI" id="CHEBI:29985"/>
        <dbReference type="ChEBI" id="CHEBI:30616"/>
        <dbReference type="ChEBI" id="CHEBI:33019"/>
        <dbReference type="ChEBI" id="CHEBI:78442"/>
        <dbReference type="ChEBI" id="CHEBI:78520"/>
        <dbReference type="ChEBI" id="CHEBI:456215"/>
        <dbReference type="EC" id="6.1.1.17"/>
    </reaction>
</comment>
<evidence type="ECO:0000256" key="4">
    <source>
        <dbReference type="ARBA" id="ARBA00022741"/>
    </source>
</evidence>
<keyword evidence="3 8" id="KW-0436">Ligase</keyword>
<name>A0A1M7Z7T2_9HYPH</name>
<dbReference type="InterPro" id="IPR004527">
    <property type="entry name" value="Glu-tRNA-ligase_bac/mito"/>
</dbReference>
<dbReference type="InterPro" id="IPR000924">
    <property type="entry name" value="Glu/Gln-tRNA-synth"/>
</dbReference>
<feature type="binding site" evidence="8">
    <location>
        <position position="258"/>
    </location>
    <ligand>
        <name>ATP</name>
        <dbReference type="ChEBI" id="CHEBI:30616"/>
    </ligand>
</feature>
<organism evidence="11 12">
    <name type="scientific">Pseudoxanthobacter soli DSM 19599</name>
    <dbReference type="NCBI Taxonomy" id="1123029"/>
    <lineage>
        <taxon>Bacteria</taxon>
        <taxon>Pseudomonadati</taxon>
        <taxon>Pseudomonadota</taxon>
        <taxon>Alphaproteobacteria</taxon>
        <taxon>Hyphomicrobiales</taxon>
        <taxon>Segnochrobactraceae</taxon>
        <taxon>Pseudoxanthobacter</taxon>
    </lineage>
</organism>